<keyword evidence="2" id="KW-1185">Reference proteome</keyword>
<dbReference type="Proteomes" id="UP000265520">
    <property type="component" value="Unassembled WGS sequence"/>
</dbReference>
<reference evidence="1 2" key="1">
    <citation type="journal article" date="2018" name="Front. Plant Sci.">
        <title>Red Clover (Trifolium pratense) and Zigzag Clover (T. medium) - A Picture of Genomic Similarities and Differences.</title>
        <authorList>
            <person name="Dluhosova J."/>
            <person name="Istvanek J."/>
            <person name="Nedelnik J."/>
            <person name="Repkova J."/>
        </authorList>
    </citation>
    <scope>NUCLEOTIDE SEQUENCE [LARGE SCALE GENOMIC DNA]</scope>
    <source>
        <strain evidence="2">cv. 10/8</strain>
        <tissue evidence="1">Leaf</tissue>
    </source>
</reference>
<evidence type="ECO:0000313" key="2">
    <source>
        <dbReference type="Proteomes" id="UP000265520"/>
    </source>
</evidence>
<comment type="caution">
    <text evidence="1">The sequence shown here is derived from an EMBL/GenBank/DDBJ whole genome shotgun (WGS) entry which is preliminary data.</text>
</comment>
<dbReference type="EMBL" id="LXQA011068754">
    <property type="protein sequence ID" value="MCI83502.1"/>
    <property type="molecule type" value="Genomic_DNA"/>
</dbReference>
<dbReference type="AlphaFoldDB" id="A0A392V7S1"/>
<evidence type="ECO:0000313" key="1">
    <source>
        <dbReference type="EMBL" id="MCI83502.1"/>
    </source>
</evidence>
<sequence length="25" mass="2733">MGRGKPYGRGGKNLMKVVVAVEEKE</sequence>
<proteinExistence type="predicted"/>
<organism evidence="1 2">
    <name type="scientific">Trifolium medium</name>
    <dbReference type="NCBI Taxonomy" id="97028"/>
    <lineage>
        <taxon>Eukaryota</taxon>
        <taxon>Viridiplantae</taxon>
        <taxon>Streptophyta</taxon>
        <taxon>Embryophyta</taxon>
        <taxon>Tracheophyta</taxon>
        <taxon>Spermatophyta</taxon>
        <taxon>Magnoliopsida</taxon>
        <taxon>eudicotyledons</taxon>
        <taxon>Gunneridae</taxon>
        <taxon>Pentapetalae</taxon>
        <taxon>rosids</taxon>
        <taxon>fabids</taxon>
        <taxon>Fabales</taxon>
        <taxon>Fabaceae</taxon>
        <taxon>Papilionoideae</taxon>
        <taxon>50 kb inversion clade</taxon>
        <taxon>NPAAA clade</taxon>
        <taxon>Hologalegina</taxon>
        <taxon>IRL clade</taxon>
        <taxon>Trifolieae</taxon>
        <taxon>Trifolium</taxon>
    </lineage>
</organism>
<feature type="non-terminal residue" evidence="1">
    <location>
        <position position="25"/>
    </location>
</feature>
<name>A0A392V7S1_9FABA</name>
<accession>A0A392V7S1</accession>
<protein>
    <submittedName>
        <fullName evidence="1">Uncharacterized protein</fullName>
    </submittedName>
</protein>